<evidence type="ECO:0000313" key="5">
    <source>
        <dbReference type="Proteomes" id="UP000199024"/>
    </source>
</evidence>
<dbReference type="InterPro" id="IPR050109">
    <property type="entry name" value="HTH-type_TetR-like_transc_reg"/>
</dbReference>
<reference evidence="4 5" key="1">
    <citation type="submission" date="2016-10" db="EMBL/GenBank/DDBJ databases">
        <authorList>
            <person name="de Groot N.N."/>
        </authorList>
    </citation>
    <scope>NUCLEOTIDE SEQUENCE [LARGE SCALE GENOMIC DNA]</scope>
    <source>
        <strain evidence="4 5">DSM 21001</strain>
    </source>
</reference>
<dbReference type="PANTHER" id="PTHR30055">
    <property type="entry name" value="HTH-TYPE TRANSCRIPTIONAL REGULATOR RUTR"/>
    <property type="match status" value="1"/>
</dbReference>
<protein>
    <submittedName>
        <fullName evidence="4">Transcriptional regulator, TetR family</fullName>
    </submittedName>
</protein>
<dbReference type="InterPro" id="IPR009057">
    <property type="entry name" value="Homeodomain-like_sf"/>
</dbReference>
<dbReference type="PRINTS" id="PR00455">
    <property type="entry name" value="HTHTETR"/>
</dbReference>
<dbReference type="RefSeq" id="WP_089837350.1">
    <property type="nucleotide sequence ID" value="NZ_FOZL01000001.1"/>
</dbReference>
<dbReference type="SUPFAM" id="SSF46689">
    <property type="entry name" value="Homeodomain-like"/>
    <property type="match status" value="1"/>
</dbReference>
<dbReference type="PROSITE" id="PS50977">
    <property type="entry name" value="HTH_TETR_2"/>
    <property type="match status" value="1"/>
</dbReference>
<dbReference type="PANTHER" id="PTHR30055:SF222">
    <property type="entry name" value="REGULATORY PROTEIN"/>
    <property type="match status" value="1"/>
</dbReference>
<evidence type="ECO:0000256" key="2">
    <source>
        <dbReference type="PROSITE-ProRule" id="PRU00335"/>
    </source>
</evidence>
<dbReference type="OrthoDB" id="9780939at2"/>
<dbReference type="GO" id="GO:0003677">
    <property type="term" value="F:DNA binding"/>
    <property type="evidence" value="ECO:0007669"/>
    <property type="project" value="UniProtKB-UniRule"/>
</dbReference>
<keyword evidence="1 2" id="KW-0238">DNA-binding</keyword>
<dbReference type="Gene3D" id="1.10.357.10">
    <property type="entry name" value="Tetracycline Repressor, domain 2"/>
    <property type="match status" value="1"/>
</dbReference>
<dbReference type="PROSITE" id="PS01081">
    <property type="entry name" value="HTH_TETR_1"/>
    <property type="match status" value="1"/>
</dbReference>
<gene>
    <name evidence="4" type="ORF">SAMN05421771_1105</name>
</gene>
<dbReference type="EMBL" id="FOZL01000001">
    <property type="protein sequence ID" value="SFS05624.1"/>
    <property type="molecule type" value="Genomic_DNA"/>
</dbReference>
<dbReference type="Pfam" id="PF00440">
    <property type="entry name" value="TetR_N"/>
    <property type="match status" value="1"/>
</dbReference>
<evidence type="ECO:0000313" key="4">
    <source>
        <dbReference type="EMBL" id="SFS05624.1"/>
    </source>
</evidence>
<evidence type="ECO:0000259" key="3">
    <source>
        <dbReference type="PROSITE" id="PS50977"/>
    </source>
</evidence>
<dbReference type="STRING" id="474950.SAMN05421771_1105"/>
<dbReference type="InterPro" id="IPR001647">
    <property type="entry name" value="HTH_TetR"/>
</dbReference>
<proteinExistence type="predicted"/>
<dbReference type="AlphaFoldDB" id="A0A1I6LQ66"/>
<name>A0A1I6LQ66_9BACT</name>
<organism evidence="4 5">
    <name type="scientific">Granulicella pectinivorans</name>
    <dbReference type="NCBI Taxonomy" id="474950"/>
    <lineage>
        <taxon>Bacteria</taxon>
        <taxon>Pseudomonadati</taxon>
        <taxon>Acidobacteriota</taxon>
        <taxon>Terriglobia</taxon>
        <taxon>Terriglobales</taxon>
        <taxon>Acidobacteriaceae</taxon>
        <taxon>Granulicella</taxon>
    </lineage>
</organism>
<feature type="domain" description="HTH tetR-type" evidence="3">
    <location>
        <begin position="7"/>
        <end position="66"/>
    </location>
</feature>
<sequence>MARARSPEKRTAILEAAIAEIADVGLSATTARIAERAGIATGTLFTYFPNKEDLLNVLYLELKEEALTRINQAYPQTASLEARARHVWRAYLSWWIESPSRRMVSVYLNLSNLITPKTRKRTIQSRTVIEKMLSDLEARNGLKEMPAGYAASLMSAMQEATMDFIAKDPRHREALIENGFQIFWRAVR</sequence>
<keyword evidence="5" id="KW-1185">Reference proteome</keyword>
<feature type="DNA-binding region" description="H-T-H motif" evidence="2">
    <location>
        <begin position="29"/>
        <end position="48"/>
    </location>
</feature>
<accession>A0A1I6LQ66</accession>
<dbReference type="Proteomes" id="UP000199024">
    <property type="component" value="Unassembled WGS sequence"/>
</dbReference>
<evidence type="ECO:0000256" key="1">
    <source>
        <dbReference type="ARBA" id="ARBA00023125"/>
    </source>
</evidence>
<dbReference type="InterPro" id="IPR023772">
    <property type="entry name" value="DNA-bd_HTH_TetR-type_CS"/>
</dbReference>